<gene>
    <name evidence="2" type="ORF">METZ01_LOCUS364865</name>
</gene>
<evidence type="ECO:0000259" key="1">
    <source>
        <dbReference type="Pfam" id="PF02540"/>
    </source>
</evidence>
<dbReference type="Pfam" id="PF02540">
    <property type="entry name" value="NAD_synthase"/>
    <property type="match status" value="1"/>
</dbReference>
<name>A0A382SSX2_9ZZZZ</name>
<dbReference type="InterPro" id="IPR052188">
    <property type="entry name" value="Ni-pincer_cofactor_biosynth"/>
</dbReference>
<dbReference type="CDD" id="cd01990">
    <property type="entry name" value="LarE-like"/>
    <property type="match status" value="1"/>
</dbReference>
<dbReference type="Gene3D" id="3.40.50.620">
    <property type="entry name" value="HUPs"/>
    <property type="match status" value="1"/>
</dbReference>
<dbReference type="EMBL" id="UINC01130752">
    <property type="protein sequence ID" value="SVD12011.1"/>
    <property type="molecule type" value="Genomic_DNA"/>
</dbReference>
<dbReference type="PANTHER" id="PTHR43169">
    <property type="entry name" value="EXSB FAMILY PROTEIN"/>
    <property type="match status" value="1"/>
</dbReference>
<organism evidence="2">
    <name type="scientific">marine metagenome</name>
    <dbReference type="NCBI Taxonomy" id="408172"/>
    <lineage>
        <taxon>unclassified sequences</taxon>
        <taxon>metagenomes</taxon>
        <taxon>ecological metagenomes</taxon>
    </lineage>
</organism>
<dbReference type="InterPro" id="IPR022310">
    <property type="entry name" value="NAD/GMP_synthase"/>
</dbReference>
<dbReference type="GO" id="GO:0016783">
    <property type="term" value="F:sulfurtransferase activity"/>
    <property type="evidence" value="ECO:0007669"/>
    <property type="project" value="InterPro"/>
</dbReference>
<dbReference type="AlphaFoldDB" id="A0A382SSX2"/>
<feature type="non-terminal residue" evidence="2">
    <location>
        <position position="194"/>
    </location>
</feature>
<dbReference type="SUPFAM" id="SSF52402">
    <property type="entry name" value="Adenine nucleotide alpha hydrolases-like"/>
    <property type="match status" value="1"/>
</dbReference>
<protein>
    <recommendedName>
        <fullName evidence="1">NAD/GMP synthase domain-containing protein</fullName>
    </recommendedName>
</protein>
<dbReference type="PANTHER" id="PTHR43169:SF2">
    <property type="entry name" value="NAD_GMP SYNTHASE DOMAIN-CONTAINING PROTEIN"/>
    <property type="match status" value="1"/>
</dbReference>
<reference evidence="2" key="1">
    <citation type="submission" date="2018-05" db="EMBL/GenBank/DDBJ databases">
        <authorList>
            <person name="Lanie J.A."/>
            <person name="Ng W.-L."/>
            <person name="Kazmierczak K.M."/>
            <person name="Andrzejewski T.M."/>
            <person name="Davidsen T.M."/>
            <person name="Wayne K.J."/>
            <person name="Tettelin H."/>
            <person name="Glass J.I."/>
            <person name="Rusch D."/>
            <person name="Podicherti R."/>
            <person name="Tsui H.-C.T."/>
            <person name="Winkler M.E."/>
        </authorList>
    </citation>
    <scope>NUCLEOTIDE SEQUENCE</scope>
</reference>
<dbReference type="InterPro" id="IPR005232">
    <property type="entry name" value="LarE"/>
</dbReference>
<dbReference type="InterPro" id="IPR014729">
    <property type="entry name" value="Rossmann-like_a/b/a_fold"/>
</dbReference>
<sequence length="194" mass="21164">MSSLAAPSLDTKVAGLRSLLTDLHRVVVCFSGGVDSGYLLAEAVGTLGKARTYALTAVSPSLAPQERSDAIGIVKQLGAQHLLVDTHELDDARYTANPVNRCYFCKTEVYSTAVDEARRLGSKYVLDGFNMDDRGDYRPGRRAAREQGVRSPLDELDFTKADIREAARRLELPIWNKPALACLSSRFPYGAAIT</sequence>
<dbReference type="GO" id="GO:0006163">
    <property type="term" value="P:purine nucleotide metabolic process"/>
    <property type="evidence" value="ECO:0007669"/>
    <property type="project" value="UniProtKB-ARBA"/>
</dbReference>
<accession>A0A382SSX2</accession>
<evidence type="ECO:0000313" key="2">
    <source>
        <dbReference type="EMBL" id="SVD12011.1"/>
    </source>
</evidence>
<dbReference type="NCBIfam" id="TIGR00268">
    <property type="entry name" value="ATP-dependent sacrificial sulfur transferase LarE"/>
    <property type="match status" value="1"/>
</dbReference>
<feature type="domain" description="NAD/GMP synthase" evidence="1">
    <location>
        <begin position="23"/>
        <end position="90"/>
    </location>
</feature>
<proteinExistence type="predicted"/>